<keyword evidence="2" id="KW-1133">Transmembrane helix</keyword>
<dbReference type="EMBL" id="AP026798">
    <property type="protein sequence ID" value="BDR52687.1"/>
    <property type="molecule type" value="Genomic_DNA"/>
</dbReference>
<reference evidence="3 4" key="1">
    <citation type="journal article" date="2023" name="Microbiol. Spectr.">
        <title>Symbiosis of Carpenter Bees with Uncharacterized Lactic Acid Bacteria Showing NAD Auxotrophy.</title>
        <authorList>
            <person name="Kawasaki S."/>
            <person name="Ozawa K."/>
            <person name="Mori T."/>
            <person name="Yamamoto A."/>
            <person name="Ito M."/>
            <person name="Ohkuma M."/>
            <person name="Sakamoto M."/>
            <person name="Matsutani M."/>
        </authorList>
    </citation>
    <scope>NUCLEOTIDE SEQUENCE [LARGE SCALE GENOMIC DNA]</scope>
    <source>
        <strain evidence="3 4">Kim37-2</strain>
    </source>
</reference>
<protein>
    <submittedName>
        <fullName evidence="3">Uncharacterized protein</fullName>
    </submittedName>
</protein>
<accession>A0ABM8B7H6</accession>
<evidence type="ECO:0000256" key="1">
    <source>
        <dbReference type="SAM" id="MobiDB-lite"/>
    </source>
</evidence>
<organism evidence="3 4">
    <name type="scientific">Bombiscardovia nodaiensis</name>
    <dbReference type="NCBI Taxonomy" id="2932181"/>
    <lineage>
        <taxon>Bacteria</taxon>
        <taxon>Bacillati</taxon>
        <taxon>Actinomycetota</taxon>
        <taxon>Actinomycetes</taxon>
        <taxon>Bifidobacteriales</taxon>
        <taxon>Bifidobacteriaceae</taxon>
        <taxon>Bombiscardovia</taxon>
    </lineage>
</organism>
<feature type="compositionally biased region" description="Basic and acidic residues" evidence="1">
    <location>
        <begin position="65"/>
        <end position="140"/>
    </location>
</feature>
<name>A0ABM8B7H6_9BIFI</name>
<gene>
    <name evidence="3" type="ORF">KIM372_05940</name>
</gene>
<keyword evidence="4" id="KW-1185">Reference proteome</keyword>
<evidence type="ECO:0000256" key="2">
    <source>
        <dbReference type="SAM" id="Phobius"/>
    </source>
</evidence>
<feature type="transmembrane region" description="Helical" evidence="2">
    <location>
        <begin position="28"/>
        <end position="46"/>
    </location>
</feature>
<sequence>MEQMNGVNEQPQAEEPAGSKSTISGWKIALAAALALVIGLAAGWGISAATHTGVKDSHEYRQLEREYTQTKSELKSTRRSLDDTKDALKDAQDNLKDERKQNIHDQHDQDRADQKAAKDAAKQAEKEQKEQRRAAEHAERNQQSPAPTNPDGSPLPTAAGGTFCTTEGAQALSDRSQYRILTCKMASDGHLRWKD</sequence>
<proteinExistence type="predicted"/>
<feature type="region of interest" description="Disordered" evidence="1">
    <location>
        <begin position="65"/>
        <end position="163"/>
    </location>
</feature>
<dbReference type="Proteomes" id="UP001321766">
    <property type="component" value="Chromosome"/>
</dbReference>
<evidence type="ECO:0000313" key="3">
    <source>
        <dbReference type="EMBL" id="BDR52687.1"/>
    </source>
</evidence>
<keyword evidence="2" id="KW-0812">Transmembrane</keyword>
<evidence type="ECO:0000313" key="4">
    <source>
        <dbReference type="Proteomes" id="UP001321766"/>
    </source>
</evidence>
<keyword evidence="2" id="KW-0472">Membrane</keyword>